<comment type="caution">
    <text evidence="2">The sequence shown here is derived from an EMBL/GenBank/DDBJ whole genome shotgun (WGS) entry which is preliminary data.</text>
</comment>
<feature type="region of interest" description="Disordered" evidence="1">
    <location>
        <begin position="77"/>
        <end position="173"/>
    </location>
</feature>
<reference evidence="2 3" key="1">
    <citation type="submission" date="2023-08" db="EMBL/GenBank/DDBJ databases">
        <title>A Necator americanus chromosomal reference genome.</title>
        <authorList>
            <person name="Ilik V."/>
            <person name="Petrzelkova K.J."/>
            <person name="Pardy F."/>
            <person name="Fuh T."/>
            <person name="Niatou-Singa F.S."/>
            <person name="Gouil Q."/>
            <person name="Baker L."/>
            <person name="Ritchie M.E."/>
            <person name="Jex A.R."/>
            <person name="Gazzola D."/>
            <person name="Li H."/>
            <person name="Toshio Fujiwara R."/>
            <person name="Zhan B."/>
            <person name="Aroian R.V."/>
            <person name="Pafco B."/>
            <person name="Schwarz E.M."/>
        </authorList>
    </citation>
    <scope>NUCLEOTIDE SEQUENCE [LARGE SCALE GENOMIC DNA]</scope>
    <source>
        <strain evidence="2 3">Aroian</strain>
        <tissue evidence="2">Whole animal</tissue>
    </source>
</reference>
<accession>A0ABR1DQC4</accession>
<proteinExistence type="predicted"/>
<sequence length="473" mass="52049">MSEFLMKEDRIREKITRRDHRSLCERRFHLIAAIIRRALHVDVGNEDNLSVMPPTFYSMEIVIVICFATMTDFATSSNTTATNSDSTTMEPTSTASSTGTSSTSSTSSTTMSSVSTTSSTGTSSTSTTSSTKTSPTSTTLSTDTSSMSPTSSTTTSPMSPTSSTTTSMNTTTSTASFSTVLPTVTTLTDTTSSIVMSTGPTLQTISLTSTALFNTTHQISVTTKGWNATAILERSVTNYRDNYDKIELPYVPPLKIEELLNKCVHPKFLLNTTVPPPVPGSTSMFVLRRCVMLRNETAVVISNVKRHFLPSSEAIKETVEFCNVIRVNVSGQKCLCTERCDYKFEATLDRKYLESCVAKNPTLGRFSSHAIGDEQNLEPESSHMQIFRKVPDTELWDYTYILFGGGGNKSAKPFTSVGIYNSRRLQKIYGISEFALSTIIVLWTILCMKILFELLHVTCVVLLNMEAEEEQEL</sequence>
<name>A0ABR1DQC4_NECAM</name>
<evidence type="ECO:0000313" key="3">
    <source>
        <dbReference type="Proteomes" id="UP001303046"/>
    </source>
</evidence>
<evidence type="ECO:0008006" key="4">
    <source>
        <dbReference type="Google" id="ProtNLM"/>
    </source>
</evidence>
<evidence type="ECO:0000256" key="1">
    <source>
        <dbReference type="SAM" id="MobiDB-lite"/>
    </source>
</evidence>
<organism evidence="2 3">
    <name type="scientific">Necator americanus</name>
    <name type="common">Human hookworm</name>
    <dbReference type="NCBI Taxonomy" id="51031"/>
    <lineage>
        <taxon>Eukaryota</taxon>
        <taxon>Metazoa</taxon>
        <taxon>Ecdysozoa</taxon>
        <taxon>Nematoda</taxon>
        <taxon>Chromadorea</taxon>
        <taxon>Rhabditida</taxon>
        <taxon>Rhabditina</taxon>
        <taxon>Rhabditomorpha</taxon>
        <taxon>Strongyloidea</taxon>
        <taxon>Ancylostomatidae</taxon>
        <taxon>Bunostominae</taxon>
        <taxon>Necator</taxon>
    </lineage>
</organism>
<gene>
    <name evidence="2" type="primary">Necator_chrIV.g16521</name>
    <name evidence="2" type="ORF">RB195_003224</name>
</gene>
<keyword evidence="3" id="KW-1185">Reference proteome</keyword>
<protein>
    <recommendedName>
        <fullName evidence="4">Phlebovirus glycoprotein G2 fusion domain-containing protein</fullName>
    </recommendedName>
</protein>
<dbReference type="Proteomes" id="UP001303046">
    <property type="component" value="Unassembled WGS sequence"/>
</dbReference>
<dbReference type="EMBL" id="JAVFWL010000004">
    <property type="protein sequence ID" value="KAK6751676.1"/>
    <property type="molecule type" value="Genomic_DNA"/>
</dbReference>
<evidence type="ECO:0000313" key="2">
    <source>
        <dbReference type="EMBL" id="KAK6751676.1"/>
    </source>
</evidence>